<sequence length="811" mass="89746" precursor="true">MSRPLIPFLTGLVLLIAGTPVFSEPGAAPFVAGFDRFARHAEIEPQVGGKLLLSDLSCTACHQTDQSDLTPKGGPRLTGAGNRLQQKWLEDYLAAPHSVKPGSTMPDMLQHLPAEEKHQTIKALSAFLMSKQTEFPTIKATGANPVPYEFWKKGNVERGQELYHKIGCVACHAPDETYEPGETKISPTDQMLAQLDPEDIIEMGLAAKMRPVKSVPHGDLSAKFMRKALTFFLLNPEQTRPAGRMPQMKLKAVEAADIAAYLLRNQKTEPAENTTNSASALIAEGQKRFVQLQCVNCHTVQNLKPKQFAKPLTQLNGKAASSCIGPSQPGMPAYPLDQQQQASIQQALASLPQKQKPEPKQRLAFQLLQLNCYACHERDKQGGVGFNRKPYFETVNHVDLGDEGRIPPTLTGIGFKLQKKWLAKVLNGKGDLRFHMHARMPVFPKSVVGSLPSEFETADNSQKLQQEKQVFPDHGKLASAGRVMLETGCIQCHPIRGESMPGVVGTDLGDVTNRVHPQWFREFLLNPASLKPRTRMPTFFPDGKSQIKTLLDGNVDQQIASLWSYLKAGEKQPLPEKILAAKSKNYELVPKTRPLILRTFMQEAGTHAIAVGFPEKVHVAFDAEQVRPAIFWKGRFLDAQGTWFIRFAPPAIPLGEKPVLLPAGAPLALLSDSNQRWPESKSMKNALQFQGYRVDKAGIPTFLYRLGEYEIEDRFAPGEKQSLKRTIKIKGTPSSGAQSKLWFRGLTGNSLKQIKPGTMENQTGLTVSVSNALAKMSQLRTIKNETDWIIPLPAADNNTTDNNTIEVTYQW</sequence>
<accession>A0A517R8C2</accession>
<organism evidence="6 7">
    <name type="scientific">Gimesia alba</name>
    <dbReference type="NCBI Taxonomy" id="2527973"/>
    <lineage>
        <taxon>Bacteria</taxon>
        <taxon>Pseudomonadati</taxon>
        <taxon>Planctomycetota</taxon>
        <taxon>Planctomycetia</taxon>
        <taxon>Planctomycetales</taxon>
        <taxon>Planctomycetaceae</taxon>
        <taxon>Gimesia</taxon>
    </lineage>
</organism>
<keyword evidence="2 4" id="KW-0479">Metal-binding</keyword>
<feature type="domain" description="Cytochrome c" evidence="5">
    <location>
        <begin position="280"/>
        <end position="468"/>
    </location>
</feature>
<dbReference type="GO" id="GO:0009055">
    <property type="term" value="F:electron transfer activity"/>
    <property type="evidence" value="ECO:0007669"/>
    <property type="project" value="InterPro"/>
</dbReference>
<dbReference type="InterPro" id="IPR009056">
    <property type="entry name" value="Cyt_c-like_dom"/>
</dbReference>
<dbReference type="Proteomes" id="UP000317171">
    <property type="component" value="Chromosome"/>
</dbReference>
<keyword evidence="1 4" id="KW-0349">Heme</keyword>
<dbReference type="GO" id="GO:0020037">
    <property type="term" value="F:heme binding"/>
    <property type="evidence" value="ECO:0007669"/>
    <property type="project" value="InterPro"/>
</dbReference>
<dbReference type="PANTHER" id="PTHR33546:SF1">
    <property type="entry name" value="LARGE, MULTIFUNCTIONAL SECRETED PROTEIN"/>
    <property type="match status" value="1"/>
</dbReference>
<name>A0A517R8C2_9PLAN</name>
<evidence type="ECO:0000256" key="3">
    <source>
        <dbReference type="ARBA" id="ARBA00023004"/>
    </source>
</evidence>
<evidence type="ECO:0000256" key="2">
    <source>
        <dbReference type="ARBA" id="ARBA00022723"/>
    </source>
</evidence>
<evidence type="ECO:0000313" key="6">
    <source>
        <dbReference type="EMBL" id="QDT40118.1"/>
    </source>
</evidence>
<keyword evidence="3 4" id="KW-0408">Iron</keyword>
<evidence type="ECO:0000256" key="4">
    <source>
        <dbReference type="PROSITE-ProRule" id="PRU00433"/>
    </source>
</evidence>
<keyword evidence="7" id="KW-1185">Reference proteome</keyword>
<dbReference type="SUPFAM" id="SSF46626">
    <property type="entry name" value="Cytochrome c"/>
    <property type="match status" value="4"/>
</dbReference>
<gene>
    <name evidence="6" type="ORF">Pan241w_01710</name>
</gene>
<dbReference type="PANTHER" id="PTHR33546">
    <property type="entry name" value="LARGE, MULTIFUNCTIONAL SECRETED PROTEIN-RELATED"/>
    <property type="match status" value="1"/>
</dbReference>
<feature type="domain" description="Cytochrome c" evidence="5">
    <location>
        <begin position="44"/>
        <end position="132"/>
    </location>
</feature>
<dbReference type="PROSITE" id="PS51007">
    <property type="entry name" value="CYTC"/>
    <property type="match status" value="4"/>
</dbReference>
<reference evidence="6 7" key="1">
    <citation type="submission" date="2019-02" db="EMBL/GenBank/DDBJ databases">
        <title>Deep-cultivation of Planctomycetes and their phenomic and genomic characterization uncovers novel biology.</title>
        <authorList>
            <person name="Wiegand S."/>
            <person name="Jogler M."/>
            <person name="Boedeker C."/>
            <person name="Pinto D."/>
            <person name="Vollmers J."/>
            <person name="Rivas-Marin E."/>
            <person name="Kohn T."/>
            <person name="Peeters S.H."/>
            <person name="Heuer A."/>
            <person name="Rast P."/>
            <person name="Oberbeckmann S."/>
            <person name="Bunk B."/>
            <person name="Jeske O."/>
            <person name="Meyerdierks A."/>
            <person name="Storesund J.E."/>
            <person name="Kallscheuer N."/>
            <person name="Luecker S."/>
            <person name="Lage O.M."/>
            <person name="Pohl T."/>
            <person name="Merkel B.J."/>
            <person name="Hornburger P."/>
            <person name="Mueller R.-W."/>
            <person name="Bruemmer F."/>
            <person name="Labrenz M."/>
            <person name="Spormann A.M."/>
            <person name="Op den Camp H."/>
            <person name="Overmann J."/>
            <person name="Amann R."/>
            <person name="Jetten M.S.M."/>
            <person name="Mascher T."/>
            <person name="Medema M.H."/>
            <person name="Devos D.P."/>
            <person name="Kaster A.-K."/>
            <person name="Ovreas L."/>
            <person name="Rohde M."/>
            <person name="Galperin M.Y."/>
            <person name="Jogler C."/>
        </authorList>
    </citation>
    <scope>NUCLEOTIDE SEQUENCE [LARGE SCALE GENOMIC DNA]</scope>
    <source>
        <strain evidence="6 7">Pan241w</strain>
    </source>
</reference>
<dbReference type="InterPro" id="IPR036909">
    <property type="entry name" value="Cyt_c-like_dom_sf"/>
</dbReference>
<dbReference type="GO" id="GO:0046872">
    <property type="term" value="F:metal ion binding"/>
    <property type="evidence" value="ECO:0007669"/>
    <property type="project" value="UniProtKB-KW"/>
</dbReference>
<dbReference type="RefSeq" id="WP_145209529.1">
    <property type="nucleotide sequence ID" value="NZ_CP036269.1"/>
</dbReference>
<evidence type="ECO:0000313" key="7">
    <source>
        <dbReference type="Proteomes" id="UP000317171"/>
    </source>
</evidence>
<evidence type="ECO:0000256" key="1">
    <source>
        <dbReference type="ARBA" id="ARBA00022617"/>
    </source>
</evidence>
<dbReference type="KEGG" id="gaz:Pan241w_01710"/>
<feature type="domain" description="Cytochrome c" evidence="5">
    <location>
        <begin position="476"/>
        <end position="570"/>
    </location>
</feature>
<dbReference type="EMBL" id="CP036269">
    <property type="protein sequence ID" value="QDT40118.1"/>
    <property type="molecule type" value="Genomic_DNA"/>
</dbReference>
<feature type="domain" description="Cytochrome c" evidence="5">
    <location>
        <begin position="154"/>
        <end position="266"/>
    </location>
</feature>
<dbReference type="InterPro" id="IPR036280">
    <property type="entry name" value="Multihaem_cyt_sf"/>
</dbReference>
<proteinExistence type="predicted"/>
<evidence type="ECO:0000259" key="5">
    <source>
        <dbReference type="PROSITE" id="PS51007"/>
    </source>
</evidence>
<dbReference type="Gene3D" id="1.10.760.10">
    <property type="entry name" value="Cytochrome c-like domain"/>
    <property type="match status" value="4"/>
</dbReference>
<dbReference type="Pfam" id="PF00034">
    <property type="entry name" value="Cytochrom_C"/>
    <property type="match status" value="2"/>
</dbReference>
<dbReference type="OrthoDB" id="9804649at2"/>
<dbReference type="SUPFAM" id="SSF48695">
    <property type="entry name" value="Multiheme cytochromes"/>
    <property type="match status" value="1"/>
</dbReference>
<protein>
    <submittedName>
        <fullName evidence="6">Cytochrome c</fullName>
    </submittedName>
</protein>
<dbReference type="AlphaFoldDB" id="A0A517R8C2"/>